<dbReference type="CDD" id="cd00130">
    <property type="entry name" value="PAS"/>
    <property type="match status" value="1"/>
</dbReference>
<dbReference type="Gene3D" id="3.30.450.20">
    <property type="entry name" value="PAS domain"/>
    <property type="match status" value="1"/>
</dbReference>
<feature type="non-terminal residue" evidence="2">
    <location>
        <position position="299"/>
    </location>
</feature>
<feature type="domain" description="PAS" evidence="1">
    <location>
        <begin position="207"/>
        <end position="248"/>
    </location>
</feature>
<proteinExistence type="predicted"/>
<sequence length="299" mass="34756">MEEKIRRTALDIIGDVPWGTHFCQFYQTKEDMIDILVPYFKAGLEDNEFCMWITSEPLNVEDAERALKKKVKDLDDYIKTGRIEILDYRQWYTRSGRFDSDQVLRSWVEKEQQALEKGFDGLRLTGNTFWLEKKDWKDFTDYEASVNGVIGKHRMLAVCTYHLDKCTASEIVDVLSNHQFAVIKRKGKWKIIESAEYKNMMEQLQVSETNYHAIFDSAKDAIFVHDIENGNILSVNQKACEMFGYARKVLEKLTVGDISLAAQPCNQEHAGGWIKKAAKEGPQLFEWICKHKTGRNFWA</sequence>
<evidence type="ECO:0000259" key="1">
    <source>
        <dbReference type="PROSITE" id="PS50112"/>
    </source>
</evidence>
<evidence type="ECO:0000313" key="2">
    <source>
        <dbReference type="EMBL" id="KKK47969.1"/>
    </source>
</evidence>
<dbReference type="AlphaFoldDB" id="A0A0F8Y1B0"/>
<dbReference type="PANTHER" id="PTHR43065:SF23">
    <property type="entry name" value="SENSOR HISTIDINE KINASE PDTAS"/>
    <property type="match status" value="1"/>
</dbReference>
<dbReference type="SMART" id="SM00091">
    <property type="entry name" value="PAS"/>
    <property type="match status" value="1"/>
</dbReference>
<dbReference type="InterPro" id="IPR035965">
    <property type="entry name" value="PAS-like_dom_sf"/>
</dbReference>
<organism evidence="2">
    <name type="scientific">marine sediment metagenome</name>
    <dbReference type="NCBI Taxonomy" id="412755"/>
    <lineage>
        <taxon>unclassified sequences</taxon>
        <taxon>metagenomes</taxon>
        <taxon>ecological metagenomes</taxon>
    </lineage>
</organism>
<reference evidence="2" key="1">
    <citation type="journal article" date="2015" name="Nature">
        <title>Complex archaea that bridge the gap between prokaryotes and eukaryotes.</title>
        <authorList>
            <person name="Spang A."/>
            <person name="Saw J.H."/>
            <person name="Jorgensen S.L."/>
            <person name="Zaremba-Niedzwiedzka K."/>
            <person name="Martijn J."/>
            <person name="Lind A.E."/>
            <person name="van Eijk R."/>
            <person name="Schleper C."/>
            <person name="Guy L."/>
            <person name="Ettema T.J."/>
        </authorList>
    </citation>
    <scope>NUCLEOTIDE SEQUENCE</scope>
</reference>
<accession>A0A0F8Y1B0</accession>
<dbReference type="Pfam" id="PF14417">
    <property type="entry name" value="MEDS"/>
    <property type="match status" value="1"/>
</dbReference>
<name>A0A0F8Y1B0_9ZZZZ</name>
<dbReference type="PANTHER" id="PTHR43065">
    <property type="entry name" value="SENSOR HISTIDINE KINASE"/>
    <property type="match status" value="1"/>
</dbReference>
<gene>
    <name evidence="2" type="ORF">LCGC14_3149840</name>
</gene>
<dbReference type="NCBIfam" id="TIGR00229">
    <property type="entry name" value="sensory_box"/>
    <property type="match status" value="1"/>
</dbReference>
<dbReference type="EMBL" id="LAZR01069304">
    <property type="protein sequence ID" value="KKK47969.1"/>
    <property type="molecule type" value="Genomic_DNA"/>
</dbReference>
<dbReference type="SUPFAM" id="SSF55785">
    <property type="entry name" value="PYP-like sensor domain (PAS domain)"/>
    <property type="match status" value="1"/>
</dbReference>
<comment type="caution">
    <text evidence="2">The sequence shown here is derived from an EMBL/GenBank/DDBJ whole genome shotgun (WGS) entry which is preliminary data.</text>
</comment>
<dbReference type="PROSITE" id="PS50112">
    <property type="entry name" value="PAS"/>
    <property type="match status" value="1"/>
</dbReference>
<dbReference type="InterPro" id="IPR000014">
    <property type="entry name" value="PAS"/>
</dbReference>
<dbReference type="InterPro" id="IPR025847">
    <property type="entry name" value="MEDS_domain"/>
</dbReference>
<protein>
    <recommendedName>
        <fullName evidence="1">PAS domain-containing protein</fullName>
    </recommendedName>
</protein>
<dbReference type="Pfam" id="PF13188">
    <property type="entry name" value="PAS_8"/>
    <property type="match status" value="1"/>
</dbReference>